<dbReference type="InterPro" id="IPR043502">
    <property type="entry name" value="DNA/RNA_pol_sf"/>
</dbReference>
<dbReference type="OrthoDB" id="198652at2759"/>
<dbReference type="PANTHER" id="PTHR34605">
    <property type="entry name" value="PHAGE_INTEGRASE DOMAIN-CONTAINING PROTEIN"/>
    <property type="match status" value="1"/>
</dbReference>
<gene>
    <name evidence="3" type="ORF">M422DRAFT_259370</name>
</gene>
<keyword evidence="1" id="KW-0233">DNA recombination</keyword>
<dbReference type="EMBL" id="KN837164">
    <property type="protein sequence ID" value="KIJ37984.1"/>
    <property type="molecule type" value="Genomic_DNA"/>
</dbReference>
<dbReference type="InterPro" id="IPR052925">
    <property type="entry name" value="Phage_Integrase-like_Recomb"/>
</dbReference>
<dbReference type="GO" id="GO:0003677">
    <property type="term" value="F:DNA binding"/>
    <property type="evidence" value="ECO:0007669"/>
    <property type="project" value="InterPro"/>
</dbReference>
<evidence type="ECO:0000313" key="3">
    <source>
        <dbReference type="EMBL" id="KIJ37984.1"/>
    </source>
</evidence>
<reference evidence="3 4" key="1">
    <citation type="submission" date="2014-06" db="EMBL/GenBank/DDBJ databases">
        <title>Evolutionary Origins and Diversification of the Mycorrhizal Mutualists.</title>
        <authorList>
            <consortium name="DOE Joint Genome Institute"/>
            <consortium name="Mycorrhizal Genomics Consortium"/>
            <person name="Kohler A."/>
            <person name="Kuo A."/>
            <person name="Nagy L.G."/>
            <person name="Floudas D."/>
            <person name="Copeland A."/>
            <person name="Barry K.W."/>
            <person name="Cichocki N."/>
            <person name="Veneault-Fourrey C."/>
            <person name="LaButti K."/>
            <person name="Lindquist E.A."/>
            <person name="Lipzen A."/>
            <person name="Lundell T."/>
            <person name="Morin E."/>
            <person name="Murat C."/>
            <person name="Riley R."/>
            <person name="Ohm R."/>
            <person name="Sun H."/>
            <person name="Tunlid A."/>
            <person name="Henrissat B."/>
            <person name="Grigoriev I.V."/>
            <person name="Hibbett D.S."/>
            <person name="Martin F."/>
        </authorList>
    </citation>
    <scope>NUCLEOTIDE SEQUENCE [LARGE SCALE GENOMIC DNA]</scope>
    <source>
        <strain evidence="3 4">SS14</strain>
    </source>
</reference>
<feature type="region of interest" description="Disordered" evidence="2">
    <location>
        <begin position="166"/>
        <end position="228"/>
    </location>
</feature>
<dbReference type="SUPFAM" id="SSF56349">
    <property type="entry name" value="DNA breaking-rejoining enzymes"/>
    <property type="match status" value="1"/>
</dbReference>
<name>A0A0C9UT07_SPHS4</name>
<dbReference type="SUPFAM" id="SSF56672">
    <property type="entry name" value="DNA/RNA polymerases"/>
    <property type="match status" value="1"/>
</dbReference>
<organism evidence="3 4">
    <name type="scientific">Sphaerobolus stellatus (strain SS14)</name>
    <dbReference type="NCBI Taxonomy" id="990650"/>
    <lineage>
        <taxon>Eukaryota</taxon>
        <taxon>Fungi</taxon>
        <taxon>Dikarya</taxon>
        <taxon>Basidiomycota</taxon>
        <taxon>Agaricomycotina</taxon>
        <taxon>Agaricomycetes</taxon>
        <taxon>Phallomycetidae</taxon>
        <taxon>Geastrales</taxon>
        <taxon>Sphaerobolaceae</taxon>
        <taxon>Sphaerobolus</taxon>
    </lineage>
</organism>
<dbReference type="HOGENOM" id="CLU_006058_0_0_1"/>
<dbReference type="InterPro" id="IPR011010">
    <property type="entry name" value="DNA_brk_join_enz"/>
</dbReference>
<dbReference type="Gene3D" id="1.10.443.10">
    <property type="entry name" value="Intergrase catalytic core"/>
    <property type="match status" value="1"/>
</dbReference>
<accession>A0A0C9UT07</accession>
<keyword evidence="4" id="KW-1185">Reference proteome</keyword>
<proteinExistence type="predicted"/>
<sequence>MDTIRALGFSTRYFSKQRCSAADIDIPPNMESFEARESAALLPSADSLRQVFADSLAFPPVLISSDSKPIFAFSIVLKTITLMADDRVQSETEDDVQTRQYSPDQLLEPSLAEQCLQICTDFRAGSIEKYDVIAKITTVLVGSTTCTGSAREQAIKSYLRIIDKDSGDLPEPTRANEFSQNTERNEPRPLDGANLEERGATSRGRKRKGRASDGEDSATEDSTISDFNTSQLPWEIQNTFTPRRLSEDLQKTNDTLCLFARDYKKTKISLLTNPNRPEFPESEWENIIKGKSVSLDKVLTSMVVIGSDSKQVEHISSLVELRFGNATPIKRVTTHGEWEMAWSRTCSAVEFVFAHRKQELRMYTEQIQRKFYATHISFHDRIILYDRAVRERVSHRSDLSLADTTMFEDLAVMHTSPTGRADHPKFVTGIMLGSAPIRLQPAGIDIYVPSADRVDTKQEIRSAARRLKRNDLITENRPRFARDFLWEEHEVSFSPTSNLSILASPLPTPPIHELHNTAALSTISTHADLFKIVSPIKVDRLEALLSTHPNQLFVQSICRGLREGFWPWATTAGTAYPITWDNSHQPILDPRHQDFLRHQRDEEISLGQYSETFGKELLPGMYSMPIGVVPKPHGGGLRLINDLSAGTFSLNSMVPKNEGTIHLDNIRHLGTVLRRVRKSHGSAPLLLFKSDVTRAYRLIPMHPLWQIKQIVTIDSERHVDRCNCFGGRAGGRCWCSFYSLILWIADNIWGIKDLLAYIDDNFSWEFADNTMWYEPYRCYLPRKQGRLLQLWDYLGIPHKQSKQVFGSAIKIIGYHVDVDNMRVSMDNDDRNLLVSSVLQFCNSKISRRHSVHDFQRLAGWINWDLNVEPHLRPGLASIYDKLSGKENPHQLLYINRTIQRDLQWFAQHFSNGTGIYLLDTIAWDASEADIIVYTDACLTGMGFWSPDTSQAFHCNTPLTRKYKDIFFFEALTVLYALHWVAENTPTITRLGIYCDSSNTVDIFNTLRAKGVYNTLLRFAVNILKSRDIDLRLYYIPGEHNRIANALSRGAEGMNSTLPRSKNSHRSPWIREKLERMRVYALRHALAPSLKLSYSTALTSYLNFCRMHQFPIEPSADILSFYTVYMCHHIKPSSVASYLSGIQSELEPFFPNIRSFRKSVLVQKTLLGCKRLRRSEPRRRKALELSDLDALVQKIGLSESHNDLLFLAQVTSVFFGLNRLGELVWPDNRRLQSYANVPMRHSVRFENDHYSYHLPSHKTDKIFEGTRIVIQAIHANYDPVRLFKKYLLSRDSLFPGSPELWLCSDGALPQRSRFLNYLHRFFPADISGHSLRSGGALALALAGTPPERIQDAGRWTSDAFRLYIRKHPILLQSLIWGHPVHQGNTSRSTH</sequence>
<evidence type="ECO:0000313" key="4">
    <source>
        <dbReference type="Proteomes" id="UP000054279"/>
    </source>
</evidence>
<evidence type="ECO:0000256" key="2">
    <source>
        <dbReference type="SAM" id="MobiDB-lite"/>
    </source>
</evidence>
<dbReference type="GO" id="GO:0006310">
    <property type="term" value="P:DNA recombination"/>
    <property type="evidence" value="ECO:0007669"/>
    <property type="project" value="UniProtKB-KW"/>
</dbReference>
<dbReference type="Proteomes" id="UP000054279">
    <property type="component" value="Unassembled WGS sequence"/>
</dbReference>
<dbReference type="InterPro" id="IPR013762">
    <property type="entry name" value="Integrase-like_cat_sf"/>
</dbReference>
<protein>
    <submittedName>
        <fullName evidence="3">Uncharacterized protein</fullName>
    </submittedName>
</protein>
<dbReference type="PANTHER" id="PTHR34605:SF3">
    <property type="entry name" value="P CELL-TYPE AGGLUTINATION PROTEIN MAP4-LIKE-RELATED"/>
    <property type="match status" value="1"/>
</dbReference>
<feature type="compositionally biased region" description="Basic and acidic residues" evidence="2">
    <location>
        <begin position="183"/>
        <end position="200"/>
    </location>
</feature>
<evidence type="ECO:0000256" key="1">
    <source>
        <dbReference type="ARBA" id="ARBA00023172"/>
    </source>
</evidence>
<dbReference type="GO" id="GO:0015074">
    <property type="term" value="P:DNA integration"/>
    <property type="evidence" value="ECO:0007669"/>
    <property type="project" value="InterPro"/>
</dbReference>